<dbReference type="Proteomes" id="UP000044602">
    <property type="component" value="Unassembled WGS sequence"/>
</dbReference>
<dbReference type="EMBL" id="CVQH01026218">
    <property type="protein sequence ID" value="CRK40296.1"/>
    <property type="molecule type" value="Genomic_DNA"/>
</dbReference>
<protein>
    <submittedName>
        <fullName evidence="2">Uncharacterized protein</fullName>
    </submittedName>
</protein>
<feature type="non-terminal residue" evidence="2">
    <location>
        <position position="1"/>
    </location>
</feature>
<organism evidence="2 3">
    <name type="scientific">Verticillium longisporum</name>
    <name type="common">Verticillium dahliae var. longisporum</name>
    <dbReference type="NCBI Taxonomy" id="100787"/>
    <lineage>
        <taxon>Eukaryota</taxon>
        <taxon>Fungi</taxon>
        <taxon>Dikarya</taxon>
        <taxon>Ascomycota</taxon>
        <taxon>Pezizomycotina</taxon>
        <taxon>Sordariomycetes</taxon>
        <taxon>Hypocreomycetidae</taxon>
        <taxon>Glomerellales</taxon>
        <taxon>Plectosphaerellaceae</taxon>
        <taxon>Verticillium</taxon>
    </lineage>
</organism>
<reference evidence="2 3" key="1">
    <citation type="submission" date="2015-05" db="EMBL/GenBank/DDBJ databases">
        <authorList>
            <person name="Wang D.B."/>
            <person name="Wang M."/>
        </authorList>
    </citation>
    <scope>NUCLEOTIDE SEQUENCE [LARGE SCALE GENOMIC DNA]</scope>
    <source>
        <strain evidence="2">VL1</strain>
    </source>
</reference>
<accession>A0A0G4N152</accession>
<name>A0A0G4N152_VERLO</name>
<proteinExistence type="predicted"/>
<dbReference type="AlphaFoldDB" id="A0A0G4N152"/>
<evidence type="ECO:0000256" key="1">
    <source>
        <dbReference type="SAM" id="MobiDB-lite"/>
    </source>
</evidence>
<evidence type="ECO:0000313" key="3">
    <source>
        <dbReference type="Proteomes" id="UP000044602"/>
    </source>
</evidence>
<gene>
    <name evidence="2" type="ORF">BN1708_020701</name>
</gene>
<feature type="compositionally biased region" description="Basic residues" evidence="1">
    <location>
        <begin position="61"/>
        <end position="70"/>
    </location>
</feature>
<sequence>RPRVHLHRPLQERRQPLRRACRLIPRRLQQHPQAPPLLHRQAHLQRRHERHALPQGILRQARLRRGQGRL</sequence>
<evidence type="ECO:0000313" key="2">
    <source>
        <dbReference type="EMBL" id="CRK40296.1"/>
    </source>
</evidence>
<feature type="region of interest" description="Disordered" evidence="1">
    <location>
        <begin position="42"/>
        <end position="70"/>
    </location>
</feature>
<keyword evidence="3" id="KW-1185">Reference proteome</keyword>